<reference evidence="2" key="1">
    <citation type="submission" date="2021-12" db="EMBL/GenBank/DDBJ databases">
        <authorList>
            <person name="Zaccaron A."/>
            <person name="Stergiopoulos I."/>
        </authorList>
    </citation>
    <scope>NUCLEOTIDE SEQUENCE</scope>
    <source>
        <strain evidence="2">Race5_Kim</strain>
    </source>
</reference>
<reference evidence="2" key="2">
    <citation type="journal article" date="2022" name="Microb. Genom.">
        <title>A chromosome-scale genome assembly of the tomato pathogen Cladosporium fulvum reveals a compartmentalized genome architecture and the presence of a dispensable chromosome.</title>
        <authorList>
            <person name="Zaccaron A.Z."/>
            <person name="Chen L.H."/>
            <person name="Samaras A."/>
            <person name="Stergiopoulos I."/>
        </authorList>
    </citation>
    <scope>NUCLEOTIDE SEQUENCE</scope>
    <source>
        <strain evidence="2">Race5_Kim</strain>
    </source>
</reference>
<organism evidence="2 3">
    <name type="scientific">Passalora fulva</name>
    <name type="common">Tomato leaf mold</name>
    <name type="synonym">Cladosporium fulvum</name>
    <dbReference type="NCBI Taxonomy" id="5499"/>
    <lineage>
        <taxon>Eukaryota</taxon>
        <taxon>Fungi</taxon>
        <taxon>Dikarya</taxon>
        <taxon>Ascomycota</taxon>
        <taxon>Pezizomycotina</taxon>
        <taxon>Dothideomycetes</taxon>
        <taxon>Dothideomycetidae</taxon>
        <taxon>Mycosphaerellales</taxon>
        <taxon>Mycosphaerellaceae</taxon>
        <taxon>Fulvia</taxon>
    </lineage>
</organism>
<dbReference type="EMBL" id="CP090174">
    <property type="protein sequence ID" value="UJO24412.1"/>
    <property type="molecule type" value="Genomic_DNA"/>
</dbReference>
<dbReference type="Proteomes" id="UP000756132">
    <property type="component" value="Chromosome 12"/>
</dbReference>
<accession>A0A9Q8PL48</accession>
<protein>
    <submittedName>
        <fullName evidence="2">Uncharacterized protein</fullName>
    </submittedName>
</protein>
<dbReference type="AlphaFoldDB" id="A0A9Q8PL48"/>
<evidence type="ECO:0000256" key="1">
    <source>
        <dbReference type="SAM" id="MobiDB-lite"/>
    </source>
</evidence>
<feature type="compositionally biased region" description="Low complexity" evidence="1">
    <location>
        <begin position="58"/>
        <end position="88"/>
    </location>
</feature>
<evidence type="ECO:0000313" key="3">
    <source>
        <dbReference type="Proteomes" id="UP000756132"/>
    </source>
</evidence>
<dbReference type="RefSeq" id="XP_047768778.1">
    <property type="nucleotide sequence ID" value="XM_047912671.1"/>
</dbReference>
<dbReference type="KEGG" id="ffu:CLAFUR5_13523"/>
<gene>
    <name evidence="2" type="ORF">CLAFUR5_13523</name>
</gene>
<keyword evidence="3" id="KW-1185">Reference proteome</keyword>
<proteinExistence type="predicted"/>
<evidence type="ECO:0000313" key="2">
    <source>
        <dbReference type="EMBL" id="UJO24412.1"/>
    </source>
</evidence>
<sequence>MPPHHPPSDNEVIRELEEDELHRHLRQLRALGRDPWAPIVPRMGPSERQPQQAPPSQPMSATQEISMPPSATTPAQAATTPQAAPTASRYQYWTLGRELGRSISTVYMQNESELAFENDAPTCAEWSICRAAQRQGALAGLGGR</sequence>
<dbReference type="GeneID" id="71993401"/>
<feature type="region of interest" description="Disordered" evidence="1">
    <location>
        <begin position="26"/>
        <end position="89"/>
    </location>
</feature>
<name>A0A9Q8PL48_PASFU</name>